<keyword evidence="1" id="KW-0732">Signal</keyword>
<accession>A3HTE2</accession>
<evidence type="ECO:0000313" key="2">
    <source>
        <dbReference type="EMBL" id="EAZ83110.1"/>
    </source>
</evidence>
<dbReference type="EMBL" id="AAXU02000001">
    <property type="protein sequence ID" value="EAZ83110.1"/>
    <property type="molecule type" value="Genomic_DNA"/>
</dbReference>
<organism evidence="2 3">
    <name type="scientific">Algoriphagus machipongonensis</name>
    <dbReference type="NCBI Taxonomy" id="388413"/>
    <lineage>
        <taxon>Bacteria</taxon>
        <taxon>Pseudomonadati</taxon>
        <taxon>Bacteroidota</taxon>
        <taxon>Cytophagia</taxon>
        <taxon>Cytophagales</taxon>
        <taxon>Cyclobacteriaceae</taxon>
        <taxon>Algoriphagus</taxon>
    </lineage>
</organism>
<feature type="signal peptide" evidence="1">
    <location>
        <begin position="1"/>
        <end position="23"/>
    </location>
</feature>
<protein>
    <recommendedName>
        <fullName evidence="4">DUF1573 domain-containing protein</fullName>
    </recommendedName>
</protein>
<evidence type="ECO:0000256" key="1">
    <source>
        <dbReference type="SAM" id="SignalP"/>
    </source>
</evidence>
<gene>
    <name evidence="2" type="ORF">ALPR1_12855</name>
</gene>
<dbReference type="EMBL" id="CM001023">
    <property type="protein sequence ID" value="EAZ83110.1"/>
    <property type="molecule type" value="Genomic_DNA"/>
</dbReference>
<dbReference type="Pfam" id="PF07610">
    <property type="entry name" value="DUF1573"/>
    <property type="match status" value="2"/>
</dbReference>
<keyword evidence="3" id="KW-1185">Reference proteome</keyword>
<proteinExistence type="predicted"/>
<dbReference type="Gene3D" id="2.60.40.10">
    <property type="entry name" value="Immunoglobulins"/>
    <property type="match status" value="2"/>
</dbReference>
<evidence type="ECO:0008006" key="4">
    <source>
        <dbReference type="Google" id="ProtNLM"/>
    </source>
</evidence>
<dbReference type="HOGENOM" id="CLU_051681_0_0_10"/>
<dbReference type="RefSeq" id="WP_008201080.1">
    <property type="nucleotide sequence ID" value="NZ_CM001023.1"/>
</dbReference>
<comment type="caution">
    <text evidence="2">The sequence shown here is derived from an EMBL/GenBank/DDBJ whole genome shotgun (WGS) entry which is preliminary data.</text>
</comment>
<dbReference type="OrthoDB" id="1466304at2"/>
<dbReference type="PANTHER" id="PTHR37833">
    <property type="entry name" value="LIPOPROTEIN-RELATED"/>
    <property type="match status" value="1"/>
</dbReference>
<name>A3HTE2_9BACT</name>
<dbReference type="InterPro" id="IPR011467">
    <property type="entry name" value="DUF1573"/>
</dbReference>
<feature type="chain" id="PRO_5002652649" description="DUF1573 domain-containing protein" evidence="1">
    <location>
        <begin position="24"/>
        <end position="363"/>
    </location>
</feature>
<dbReference type="STRING" id="388413.ALPR1_12855"/>
<reference evidence="2 3" key="1">
    <citation type="journal article" date="2011" name="J. Bacteriol.">
        <title>Complete genome sequence of Algoriphagus sp. PR1, bacterial prey of a colony-forming choanoflagellate.</title>
        <authorList>
            <person name="Alegado R.A."/>
            <person name="Ferriera S."/>
            <person name="Nusbaum C."/>
            <person name="Young S.K."/>
            <person name="Zeng Q."/>
            <person name="Imamovic A."/>
            <person name="Fairclough S.R."/>
            <person name="King N."/>
        </authorList>
    </citation>
    <scope>NUCLEOTIDE SEQUENCE [LARGE SCALE GENOMIC DNA]</scope>
    <source>
        <strain evidence="2 3">PR1</strain>
    </source>
</reference>
<sequence>MSRIRIFLLPLSILLLSFQAVQAQDTVVPKLIWAVNKVDLGTVFEEQGKQLAEFEFTHTQDSLFFVEDVWTDCGCTTAEFTKDTLEVGEKGILKVSFDPTSASGYFNRMVIVKGNLQNTQDTLFVEGIAIPYPQDPEKAFPVRKEYVGFRLNKLNMGEVLTNEPKVKMLEFYNFGEETLYKDSLKYNTPEFIQISQVQEIVRSQERGLLQVSYDGKLKGDLGFFEDYLAVSWDSISVIPMPVLADVFEYFPPISKDELHLVPQLSLGTQEIDLKKISANSVQTESVTITNKGQEKLEIRKIQGNCDCLTIEIPKVELLPGESVDLKITFDPKGRKGIDQRNIYLFSNDPVNPVQLFLLKSRVE</sequence>
<dbReference type="AlphaFoldDB" id="A3HTE2"/>
<dbReference type="eggNOG" id="ENOG502Z9QX">
    <property type="taxonomic scope" value="Bacteria"/>
</dbReference>
<dbReference type="Proteomes" id="UP000003919">
    <property type="component" value="Chromosome"/>
</dbReference>
<dbReference type="InterPro" id="IPR013783">
    <property type="entry name" value="Ig-like_fold"/>
</dbReference>
<evidence type="ECO:0000313" key="3">
    <source>
        <dbReference type="Proteomes" id="UP000003919"/>
    </source>
</evidence>
<dbReference type="PANTHER" id="PTHR37833:SF1">
    <property type="entry name" value="SIGNAL PEPTIDE PROTEIN"/>
    <property type="match status" value="1"/>
</dbReference>